<dbReference type="Proteomes" id="UP001432322">
    <property type="component" value="Unassembled WGS sequence"/>
</dbReference>
<protein>
    <submittedName>
        <fullName evidence="2">Uncharacterized protein</fullName>
    </submittedName>
</protein>
<keyword evidence="1" id="KW-0175">Coiled coil</keyword>
<comment type="caution">
    <text evidence="2">The sequence shown here is derived from an EMBL/GenBank/DDBJ whole genome shotgun (WGS) entry which is preliminary data.</text>
</comment>
<feature type="coiled-coil region" evidence="1">
    <location>
        <begin position="118"/>
        <end position="152"/>
    </location>
</feature>
<sequence length="171" mass="20148">NIANDDSPLVFFFQGGWNSRSFIVLDTTKMKIISIKLQERMNNSTYHYYFVGGVQGGEITVRRETRTRVGDDLEFTFGIFKAKFPEALKRFERAALARDNPEKLKREEDDRRFAKVDQKMMNEEMNQMRLKIDKLEKDKLELKGEVNEMKGKLDESNGKYKKLLMMFGRNK</sequence>
<name>A0AAV5W4V9_9BILA</name>
<gene>
    <name evidence="2" type="ORF">PFISCL1PPCAC_17017</name>
</gene>
<proteinExistence type="predicted"/>
<feature type="non-terminal residue" evidence="2">
    <location>
        <position position="1"/>
    </location>
</feature>
<dbReference type="EMBL" id="BTSY01000004">
    <property type="protein sequence ID" value="GMT25720.1"/>
    <property type="molecule type" value="Genomic_DNA"/>
</dbReference>
<dbReference type="AlphaFoldDB" id="A0AAV5W4V9"/>
<reference evidence="2" key="1">
    <citation type="submission" date="2023-10" db="EMBL/GenBank/DDBJ databases">
        <title>Genome assembly of Pristionchus species.</title>
        <authorList>
            <person name="Yoshida K."/>
            <person name="Sommer R.J."/>
        </authorList>
    </citation>
    <scope>NUCLEOTIDE SEQUENCE</scope>
    <source>
        <strain evidence="2">RS5133</strain>
    </source>
</reference>
<evidence type="ECO:0000256" key="1">
    <source>
        <dbReference type="SAM" id="Coils"/>
    </source>
</evidence>
<keyword evidence="3" id="KW-1185">Reference proteome</keyword>
<organism evidence="2 3">
    <name type="scientific">Pristionchus fissidentatus</name>
    <dbReference type="NCBI Taxonomy" id="1538716"/>
    <lineage>
        <taxon>Eukaryota</taxon>
        <taxon>Metazoa</taxon>
        <taxon>Ecdysozoa</taxon>
        <taxon>Nematoda</taxon>
        <taxon>Chromadorea</taxon>
        <taxon>Rhabditida</taxon>
        <taxon>Rhabditina</taxon>
        <taxon>Diplogasteromorpha</taxon>
        <taxon>Diplogasteroidea</taxon>
        <taxon>Neodiplogasteridae</taxon>
        <taxon>Pristionchus</taxon>
    </lineage>
</organism>
<evidence type="ECO:0000313" key="3">
    <source>
        <dbReference type="Proteomes" id="UP001432322"/>
    </source>
</evidence>
<accession>A0AAV5W4V9</accession>
<evidence type="ECO:0000313" key="2">
    <source>
        <dbReference type="EMBL" id="GMT25720.1"/>
    </source>
</evidence>